<dbReference type="EMBL" id="AF528097">
    <property type="protein sequence ID" value="AAO37428.1"/>
    <property type="molecule type" value="Genomic_DNA"/>
</dbReference>
<feature type="transmembrane region" description="Helical" evidence="1">
    <location>
        <begin position="170"/>
        <end position="193"/>
    </location>
</feature>
<feature type="transmembrane region" description="Helical" evidence="1">
    <location>
        <begin position="115"/>
        <end position="139"/>
    </location>
</feature>
<keyword evidence="2" id="KW-0614">Plasmid</keyword>
<reference evidence="2 3" key="1">
    <citation type="journal article" date="2003" name="Proc. Natl. Acad. Sci. U.S.A.">
        <title>The genome sequence of Clostridium tetani, the causative agent of tetanus disease.</title>
        <authorList>
            <person name="Brueggemann H."/>
            <person name="Baumer S."/>
            <person name="Fricke W.F."/>
            <person name="Wiezer A."/>
            <person name="Liesegang H."/>
            <person name="Decker I."/>
            <person name="Herzberg C."/>
            <person name="Martinez-Arias R."/>
            <person name="Merkl R."/>
            <person name="Henne A."/>
            <person name="Gottschalk G."/>
        </authorList>
    </citation>
    <scope>NUCLEOTIDE SEQUENCE [LARGE SCALE GENOMIC DNA]</scope>
    <source>
        <strain evidence="3">Massachusetts / E88</strain>
        <plasmid evidence="2 3">pE88</plasmid>
    </source>
</reference>
<evidence type="ECO:0000256" key="1">
    <source>
        <dbReference type="SAM" id="Phobius"/>
    </source>
</evidence>
<evidence type="ECO:0000313" key="2">
    <source>
        <dbReference type="EMBL" id="AAO37428.1"/>
    </source>
</evidence>
<gene>
    <name evidence="2" type="ordered locus">CTC_p34</name>
</gene>
<name>Q899Y0_CLOTE</name>
<keyword evidence="1" id="KW-0472">Membrane</keyword>
<organism evidence="2 3">
    <name type="scientific">Clostridium tetani (strain Massachusetts / E88)</name>
    <dbReference type="NCBI Taxonomy" id="212717"/>
    <lineage>
        <taxon>Bacteria</taxon>
        <taxon>Bacillati</taxon>
        <taxon>Bacillota</taxon>
        <taxon>Clostridia</taxon>
        <taxon>Eubacteriales</taxon>
        <taxon>Clostridiaceae</taxon>
        <taxon>Clostridium</taxon>
    </lineage>
</organism>
<feature type="transmembrane region" description="Helical" evidence="1">
    <location>
        <begin position="241"/>
        <end position="262"/>
    </location>
</feature>
<protein>
    <submittedName>
        <fullName evidence="2">Putative membrane-spanning permease</fullName>
    </submittedName>
</protein>
<geneLocation type="plasmid" evidence="2 3">
    <name>pE88</name>
</geneLocation>
<dbReference type="OrthoDB" id="1898810at2"/>
<dbReference type="AlphaFoldDB" id="Q899Y0"/>
<dbReference type="HOGENOM" id="CLU_1025673_0_0_9"/>
<proteinExistence type="predicted"/>
<dbReference type="KEGG" id="ctc:CTC_p34"/>
<dbReference type="Proteomes" id="UP000001412">
    <property type="component" value="Plasmid pE88"/>
</dbReference>
<keyword evidence="3" id="KW-1185">Reference proteome</keyword>
<feature type="transmembrane region" description="Helical" evidence="1">
    <location>
        <begin position="75"/>
        <end position="94"/>
    </location>
</feature>
<dbReference type="GeneID" id="24255241"/>
<keyword evidence="1" id="KW-1133">Transmembrane helix</keyword>
<feature type="transmembrane region" description="Helical" evidence="1">
    <location>
        <begin position="12"/>
        <end position="34"/>
    </location>
</feature>
<evidence type="ECO:0000313" key="3">
    <source>
        <dbReference type="Proteomes" id="UP000001412"/>
    </source>
</evidence>
<dbReference type="RefSeq" id="WP_011100810.1">
    <property type="nucleotide sequence ID" value="NC_004565.1"/>
</dbReference>
<sequence>MKILKVDLKRAFFSKTNLITILIGLLVILLGMFMEPIRSAFNLYYSNASDINNSQKMHLIKNSLNKATLWNFGNYYYIMLMPLLSSIPFASAYLEDKKTGFNKFQIIRTNYKKYILSKLITTFISGFSVILIISIIYFLGINLIDSGNEFRSIFYDNTFLGDLGRLNFNLFLVIYTIITSFMGGVYAVFGLAISTFVNSILIGIVSPFILYYFGSYLFLIIGKVEYSPNIVNEFYRYVGISFKNIFIQLIVIFILSTICFFIKTYRSDTFE</sequence>
<keyword evidence="1" id="KW-0812">Transmembrane</keyword>
<feature type="transmembrane region" description="Helical" evidence="1">
    <location>
        <begin position="200"/>
        <end position="221"/>
    </location>
</feature>
<accession>Q899Y0</accession>